<dbReference type="FunFam" id="1.10.510.10:FF:001412">
    <property type="entry name" value="Serine/threonine-protein kinase atg1"/>
    <property type="match status" value="1"/>
</dbReference>
<dbReference type="GO" id="GO:0031288">
    <property type="term" value="P:sorocarp morphogenesis"/>
    <property type="evidence" value="ECO:0007669"/>
    <property type="project" value="EnsemblProtists"/>
</dbReference>
<dbReference type="GeneID" id="10506134"/>
<dbReference type="InterPro" id="IPR036181">
    <property type="entry name" value="MIT_dom_sf"/>
</dbReference>
<dbReference type="GO" id="GO:0008047">
    <property type="term" value="F:enzyme activator activity"/>
    <property type="evidence" value="ECO:0007669"/>
    <property type="project" value="EnsemblProtists"/>
</dbReference>
<dbReference type="GO" id="GO:0044351">
    <property type="term" value="P:macropinocytosis"/>
    <property type="evidence" value="ECO:0007669"/>
    <property type="project" value="EnsemblProtists"/>
</dbReference>
<dbReference type="InParanoid" id="F1A391"/>
<keyword evidence="4 5" id="KW-0067">ATP-binding</keyword>
<dbReference type="GO" id="GO:0034727">
    <property type="term" value="P:piecemeal microautophagy of the nucleus"/>
    <property type="evidence" value="ECO:0000318"/>
    <property type="project" value="GO_Central"/>
</dbReference>
<dbReference type="GO" id="GO:0000045">
    <property type="term" value="P:autophagosome assembly"/>
    <property type="evidence" value="ECO:0000318"/>
    <property type="project" value="GO_Central"/>
</dbReference>
<dbReference type="GO" id="GO:0050830">
    <property type="term" value="P:defense response to Gram-positive bacterium"/>
    <property type="evidence" value="ECO:0007669"/>
    <property type="project" value="EnsemblProtists"/>
</dbReference>
<evidence type="ECO:0000256" key="6">
    <source>
        <dbReference type="SAM" id="MobiDB-lite"/>
    </source>
</evidence>
<dbReference type="GO" id="GO:0006995">
    <property type="term" value="P:cellular response to nitrogen starvation"/>
    <property type="evidence" value="ECO:0007669"/>
    <property type="project" value="EnsemblProtists"/>
</dbReference>
<dbReference type="GO" id="GO:0005524">
    <property type="term" value="F:ATP binding"/>
    <property type="evidence" value="ECO:0007669"/>
    <property type="project" value="UniProtKB-UniRule"/>
</dbReference>
<organism evidence="8 9">
    <name type="scientific">Dictyostelium purpureum</name>
    <name type="common">Slime mold</name>
    <dbReference type="NCBI Taxonomy" id="5786"/>
    <lineage>
        <taxon>Eukaryota</taxon>
        <taxon>Amoebozoa</taxon>
        <taxon>Evosea</taxon>
        <taxon>Eumycetozoa</taxon>
        <taxon>Dictyostelia</taxon>
        <taxon>Dictyosteliales</taxon>
        <taxon>Dictyosteliaceae</taxon>
        <taxon>Dictyostelium</taxon>
    </lineage>
</organism>
<dbReference type="GO" id="GO:0071692">
    <property type="term" value="P:protein localization to extracellular region"/>
    <property type="evidence" value="ECO:0007669"/>
    <property type="project" value="EnsemblProtists"/>
</dbReference>
<keyword evidence="3" id="KW-0418">Kinase</keyword>
<keyword evidence="2 5" id="KW-0547">Nucleotide-binding</keyword>
<dbReference type="InterPro" id="IPR000719">
    <property type="entry name" value="Prot_kinase_dom"/>
</dbReference>
<dbReference type="GO" id="GO:1990316">
    <property type="term" value="C:Atg1/ULK1 kinase complex"/>
    <property type="evidence" value="ECO:0007669"/>
    <property type="project" value="EnsemblProtists"/>
</dbReference>
<evidence type="ECO:0000313" key="9">
    <source>
        <dbReference type="Proteomes" id="UP000001064"/>
    </source>
</evidence>
<dbReference type="SUPFAM" id="SSF56112">
    <property type="entry name" value="Protein kinase-like (PK-like)"/>
    <property type="match status" value="1"/>
</dbReference>
<dbReference type="GO" id="GO:0010506">
    <property type="term" value="P:regulation of autophagy"/>
    <property type="evidence" value="ECO:0000318"/>
    <property type="project" value="GO_Central"/>
</dbReference>
<evidence type="ECO:0000256" key="2">
    <source>
        <dbReference type="ARBA" id="ARBA00022741"/>
    </source>
</evidence>
<dbReference type="PROSITE" id="PS00108">
    <property type="entry name" value="PROTEIN_KINASE_ST"/>
    <property type="match status" value="1"/>
</dbReference>
<dbReference type="GO" id="GO:0048548">
    <property type="term" value="P:regulation of pinocytosis"/>
    <property type="evidence" value="ECO:0007669"/>
    <property type="project" value="EnsemblProtists"/>
</dbReference>
<dbReference type="PANTHER" id="PTHR24348:SF22">
    <property type="entry name" value="NON-SPECIFIC SERINE_THREONINE PROTEIN KINASE"/>
    <property type="match status" value="1"/>
</dbReference>
<dbReference type="GO" id="GO:0035891">
    <property type="term" value="P:exit from host cell"/>
    <property type="evidence" value="ECO:0007669"/>
    <property type="project" value="EnsemblProtists"/>
</dbReference>
<dbReference type="OMA" id="CCEGGDF"/>
<gene>
    <name evidence="8" type="ORF">DICPUDRAFT_159087</name>
</gene>
<dbReference type="GO" id="GO:0005737">
    <property type="term" value="C:cytoplasm"/>
    <property type="evidence" value="ECO:0000318"/>
    <property type="project" value="GO_Central"/>
</dbReference>
<dbReference type="GO" id="GO:0005776">
    <property type="term" value="C:autophagosome"/>
    <property type="evidence" value="ECO:0000318"/>
    <property type="project" value="GO_Central"/>
</dbReference>
<dbReference type="PROSITE" id="PS00107">
    <property type="entry name" value="PROTEIN_KINASE_ATP"/>
    <property type="match status" value="1"/>
</dbReference>
<feature type="domain" description="Protein kinase" evidence="7">
    <location>
        <begin position="8"/>
        <end position="268"/>
    </location>
</feature>
<dbReference type="VEuPathDB" id="AmoebaDB:DICPUDRAFT_159087"/>
<dbReference type="GO" id="GO:0034045">
    <property type="term" value="C:phagophore assembly site membrane"/>
    <property type="evidence" value="ECO:0000318"/>
    <property type="project" value="GO_Central"/>
</dbReference>
<dbReference type="Gene3D" id="1.10.510.10">
    <property type="entry name" value="Transferase(Phosphotransferase) domain 1"/>
    <property type="match status" value="1"/>
</dbReference>
<evidence type="ECO:0000256" key="3">
    <source>
        <dbReference type="ARBA" id="ARBA00022777"/>
    </source>
</evidence>
<feature type="compositionally biased region" description="Low complexity" evidence="6">
    <location>
        <begin position="273"/>
        <end position="335"/>
    </location>
</feature>
<evidence type="ECO:0000313" key="8">
    <source>
        <dbReference type="EMBL" id="EGC29345.1"/>
    </source>
</evidence>
<dbReference type="GO" id="GO:0000407">
    <property type="term" value="C:phagophore assembly site"/>
    <property type="evidence" value="ECO:0000318"/>
    <property type="project" value="GO_Central"/>
</dbReference>
<dbReference type="Pfam" id="PF00069">
    <property type="entry name" value="Pkinase"/>
    <property type="match status" value="1"/>
</dbReference>
<proteinExistence type="predicted"/>
<dbReference type="Proteomes" id="UP000001064">
    <property type="component" value="Unassembled WGS sequence"/>
</dbReference>
<reference evidence="9" key="1">
    <citation type="journal article" date="2011" name="Genome Biol.">
        <title>Comparative genomics of the social amoebae Dictyostelium discoideum and Dictyostelium purpureum.</title>
        <authorList>
            <consortium name="US DOE Joint Genome Institute (JGI-PGF)"/>
            <person name="Sucgang R."/>
            <person name="Kuo A."/>
            <person name="Tian X."/>
            <person name="Salerno W."/>
            <person name="Parikh A."/>
            <person name="Feasley C.L."/>
            <person name="Dalin E."/>
            <person name="Tu H."/>
            <person name="Huang E."/>
            <person name="Barry K."/>
            <person name="Lindquist E."/>
            <person name="Shapiro H."/>
            <person name="Bruce D."/>
            <person name="Schmutz J."/>
            <person name="Salamov A."/>
            <person name="Fey P."/>
            <person name="Gaudet P."/>
            <person name="Anjard C."/>
            <person name="Babu M.M."/>
            <person name="Basu S."/>
            <person name="Bushmanova Y."/>
            <person name="van der Wel H."/>
            <person name="Katoh-Kurasawa M."/>
            <person name="Dinh C."/>
            <person name="Coutinho P.M."/>
            <person name="Saito T."/>
            <person name="Elias M."/>
            <person name="Schaap P."/>
            <person name="Kay R.R."/>
            <person name="Henrissat B."/>
            <person name="Eichinger L."/>
            <person name="Rivero F."/>
            <person name="Putnam N.H."/>
            <person name="West C.M."/>
            <person name="Loomis W.F."/>
            <person name="Chisholm R.L."/>
            <person name="Shaulsky G."/>
            <person name="Strassmann J.E."/>
            <person name="Queller D.C."/>
            <person name="Kuspa A."/>
            <person name="Grigoriev I.V."/>
        </authorList>
    </citation>
    <scope>NUCLEOTIDE SEQUENCE [LARGE SCALE GENOMIC DNA]</scope>
    <source>
        <strain evidence="9">QSDP1</strain>
    </source>
</reference>
<dbReference type="GO" id="GO:0030435">
    <property type="term" value="P:sporulation resulting in formation of a cellular spore"/>
    <property type="evidence" value="ECO:0007669"/>
    <property type="project" value="EnsemblProtists"/>
</dbReference>
<dbReference type="GO" id="GO:0001878">
    <property type="term" value="P:response to yeast"/>
    <property type="evidence" value="ECO:0007669"/>
    <property type="project" value="EnsemblProtists"/>
</dbReference>
<dbReference type="PROSITE" id="PS50011">
    <property type="entry name" value="PROTEIN_KINASE_DOM"/>
    <property type="match status" value="1"/>
</dbReference>
<dbReference type="RefSeq" id="XP_003294135.1">
    <property type="nucleotide sequence ID" value="XM_003294087.1"/>
</dbReference>
<feature type="region of interest" description="Disordered" evidence="6">
    <location>
        <begin position="273"/>
        <end position="343"/>
    </location>
</feature>
<dbReference type="InterPro" id="IPR017441">
    <property type="entry name" value="Protein_kinase_ATP_BS"/>
</dbReference>
<dbReference type="EMBL" id="GL871446">
    <property type="protein sequence ID" value="EGC29345.1"/>
    <property type="molecule type" value="Genomic_DNA"/>
</dbReference>
<dbReference type="InterPro" id="IPR045269">
    <property type="entry name" value="Atg1-like"/>
</dbReference>
<dbReference type="KEGG" id="dpp:DICPUDRAFT_159087"/>
<dbReference type="GO" id="GO:0004674">
    <property type="term" value="F:protein serine/threonine kinase activity"/>
    <property type="evidence" value="ECO:0000318"/>
    <property type="project" value="GO_Central"/>
</dbReference>
<dbReference type="GO" id="GO:0042594">
    <property type="term" value="P:response to starvation"/>
    <property type="evidence" value="ECO:0000318"/>
    <property type="project" value="GO_Central"/>
</dbReference>
<evidence type="ECO:0000259" key="7">
    <source>
        <dbReference type="PROSITE" id="PS50011"/>
    </source>
</evidence>
<dbReference type="InterPro" id="IPR011009">
    <property type="entry name" value="Kinase-like_dom_sf"/>
</dbReference>
<dbReference type="PANTHER" id="PTHR24348">
    <property type="entry name" value="SERINE/THREONINE-PROTEIN KINASE UNC-51-RELATED"/>
    <property type="match status" value="1"/>
</dbReference>
<dbReference type="eggNOG" id="KOG0595">
    <property type="taxonomic scope" value="Eukaryota"/>
</dbReference>
<dbReference type="GO" id="GO:0005829">
    <property type="term" value="C:cytosol"/>
    <property type="evidence" value="ECO:0000318"/>
    <property type="project" value="GO_Central"/>
</dbReference>
<dbReference type="GO" id="GO:0043327">
    <property type="term" value="P:chemotaxis to cAMP"/>
    <property type="evidence" value="ECO:0007669"/>
    <property type="project" value="EnsemblProtists"/>
</dbReference>
<dbReference type="GO" id="GO:0097300">
    <property type="term" value="P:programmed necrotic cell death"/>
    <property type="evidence" value="ECO:0007669"/>
    <property type="project" value="EnsemblProtists"/>
</dbReference>
<dbReference type="GO" id="GO:0043457">
    <property type="term" value="P:regulation of cellular respiration"/>
    <property type="evidence" value="ECO:0007669"/>
    <property type="project" value="EnsemblProtists"/>
</dbReference>
<dbReference type="OrthoDB" id="346907at2759"/>
<dbReference type="InterPro" id="IPR008271">
    <property type="entry name" value="Ser/Thr_kinase_AS"/>
</dbReference>
<feature type="binding site" evidence="5">
    <location>
        <position position="39"/>
    </location>
    <ligand>
        <name>ATP</name>
        <dbReference type="ChEBI" id="CHEBI:30616"/>
    </ligand>
</feature>
<dbReference type="GO" id="GO:0010629">
    <property type="term" value="P:negative regulation of gene expression"/>
    <property type="evidence" value="ECO:0007669"/>
    <property type="project" value="EnsemblProtists"/>
</dbReference>
<evidence type="ECO:0000256" key="4">
    <source>
        <dbReference type="ARBA" id="ARBA00022840"/>
    </source>
</evidence>
<dbReference type="AlphaFoldDB" id="F1A391"/>
<dbReference type="SMART" id="SM00220">
    <property type="entry name" value="S_TKc"/>
    <property type="match status" value="1"/>
</dbReference>
<evidence type="ECO:0000256" key="1">
    <source>
        <dbReference type="ARBA" id="ARBA00022679"/>
    </source>
</evidence>
<dbReference type="SUPFAM" id="SSF116846">
    <property type="entry name" value="MIT domain"/>
    <property type="match status" value="1"/>
</dbReference>
<dbReference type="GO" id="GO:0000423">
    <property type="term" value="P:mitophagy"/>
    <property type="evidence" value="ECO:0000318"/>
    <property type="project" value="GO_Central"/>
</dbReference>
<protein>
    <recommendedName>
        <fullName evidence="7">Protein kinase domain-containing protein</fullName>
    </recommendedName>
</protein>
<dbReference type="GO" id="GO:0031152">
    <property type="term" value="P:aggregation involved in sorocarp development"/>
    <property type="evidence" value="ECO:0007669"/>
    <property type="project" value="EnsemblProtists"/>
</dbReference>
<dbReference type="GO" id="GO:0061709">
    <property type="term" value="P:reticulophagy"/>
    <property type="evidence" value="ECO:0000318"/>
    <property type="project" value="GO_Central"/>
</dbReference>
<dbReference type="GO" id="GO:0000902">
    <property type="term" value="P:cell morphogenesis"/>
    <property type="evidence" value="ECO:0007669"/>
    <property type="project" value="EnsemblProtists"/>
</dbReference>
<keyword evidence="1" id="KW-0808">Transferase</keyword>
<dbReference type="STRING" id="5786.F1A391"/>
<evidence type="ECO:0000256" key="5">
    <source>
        <dbReference type="PROSITE-ProRule" id="PRU10141"/>
    </source>
</evidence>
<accession>F1A391</accession>
<sequence>MARQIGEYIYDKKIGSGAFAQVFQGFSLNDNNNNTYAIKVVDLLRLGNSKLKENLNYEIKILKELAHPNIVRLYDVLEDQPPDNNSLYMVMECCEGGDFSKYIRTHKKLTEEKALFFMKQLARGLKFLRQKNIVHRDLKPQNLLLSDSSDFPLLKIGDFGFAKFINQTQLSDTYCGSPLYMAPEILFRKNYTVKADLWSVGVILYEMVVGEPAFNCQAFPELLDRLTNRRVNIPTHVTPDCQDLINRLLQIDPAQRISWDHFFNHPWLNNNNNNNNNNNTNQQTIPFPIPINNNSNNNNNNNNNFSYSPSNDNNNNLPFSNNNNFSPNENNNYPPTLNKSKSFENTNNIRAHPFKEDKKPQQPQQPKPSQQPNILASEFEKDLVILDDGELESIEKTLKRAIAIAELGDLKQGDPSECIPLYLIALNLMKSKIPPKDPSSLPEKFKATFKEYIKKLVHIFSSATNVKYNQDKHNDSFNANRVIYENALEFGKKGAVEELYKNYSISIQLYSDAVLLFEYLLSIANNNDDQEILKKYLNAFSERVQECRKNVNNNNNN</sequence>
<dbReference type="GO" id="GO:0048102">
    <property type="term" value="P:autophagic cell death"/>
    <property type="evidence" value="ECO:0007669"/>
    <property type="project" value="EnsemblProtists"/>
</dbReference>
<name>F1A391_DICPU</name>
<keyword evidence="9" id="KW-1185">Reference proteome</keyword>